<dbReference type="Gene3D" id="3.30.1640.10">
    <property type="entry name" value="mini-chromosome maintenance (MCM) complex, chain A, domain 1"/>
    <property type="match status" value="1"/>
</dbReference>
<reference evidence="14 15" key="1">
    <citation type="submission" date="2016-07" db="EMBL/GenBank/DDBJ databases">
        <title>Pervasive Adenine N6-methylation of Active Genes in Fungi.</title>
        <authorList>
            <consortium name="DOE Joint Genome Institute"/>
            <person name="Mondo S.J."/>
            <person name="Dannebaum R.O."/>
            <person name="Kuo R.C."/>
            <person name="Labutti K."/>
            <person name="Haridas S."/>
            <person name="Kuo A."/>
            <person name="Salamov A."/>
            <person name="Ahrendt S.R."/>
            <person name="Lipzen A."/>
            <person name="Sullivan W."/>
            <person name="Andreopoulos W.B."/>
            <person name="Clum A."/>
            <person name="Lindquist E."/>
            <person name="Daum C."/>
            <person name="Ramamoorthy G.K."/>
            <person name="Gryganskyi A."/>
            <person name="Culley D."/>
            <person name="Magnuson J.K."/>
            <person name="James T.Y."/>
            <person name="O'Malley M.A."/>
            <person name="Stajich J.E."/>
            <person name="Spatafora J.W."/>
            <person name="Visel A."/>
            <person name="Grigoriev I.V."/>
        </authorList>
    </citation>
    <scope>NUCLEOTIDE SEQUENCE [LARGE SCALE GENOMIC DNA]</scope>
    <source>
        <strain evidence="14 15">NRRL 2496</strain>
    </source>
</reference>
<keyword evidence="6 12" id="KW-0347">Helicase</keyword>
<dbReference type="GO" id="GO:0000785">
    <property type="term" value="C:chromatin"/>
    <property type="evidence" value="ECO:0007669"/>
    <property type="project" value="EnsemblFungi"/>
</dbReference>
<dbReference type="CDD" id="cd17757">
    <property type="entry name" value="MCM6"/>
    <property type="match status" value="1"/>
</dbReference>
<comment type="catalytic activity">
    <reaction evidence="12">
        <text>ATP + H2O = ADP + phosphate + H(+)</text>
        <dbReference type="Rhea" id="RHEA:13065"/>
        <dbReference type="ChEBI" id="CHEBI:15377"/>
        <dbReference type="ChEBI" id="CHEBI:15378"/>
        <dbReference type="ChEBI" id="CHEBI:30616"/>
        <dbReference type="ChEBI" id="CHEBI:43474"/>
        <dbReference type="ChEBI" id="CHEBI:456216"/>
        <dbReference type="EC" id="3.6.4.12"/>
    </reaction>
</comment>
<dbReference type="InterPro" id="IPR033762">
    <property type="entry name" value="MCM_OB"/>
</dbReference>
<dbReference type="SMART" id="SM00350">
    <property type="entry name" value="MCM"/>
    <property type="match status" value="1"/>
</dbReference>
<dbReference type="GO" id="GO:0003688">
    <property type="term" value="F:DNA replication origin binding"/>
    <property type="evidence" value="ECO:0007669"/>
    <property type="project" value="EnsemblFungi"/>
</dbReference>
<dbReference type="Pfam" id="PF18263">
    <property type="entry name" value="WHD_MCM6"/>
    <property type="match status" value="1"/>
</dbReference>
<keyword evidence="7 11" id="KW-0067">ATP-binding</keyword>
<evidence type="ECO:0000256" key="12">
    <source>
        <dbReference type="RuleBase" id="RU368064"/>
    </source>
</evidence>
<proteinExistence type="inferred from homology"/>
<dbReference type="PANTHER" id="PTHR11630">
    <property type="entry name" value="DNA REPLICATION LICENSING FACTOR MCM FAMILY MEMBER"/>
    <property type="match status" value="1"/>
</dbReference>
<comment type="function">
    <text evidence="12">Acts as component of the MCM2-7 complex (MCM complex) which is the replicative helicase essential for 'once per cell cycle' DNA replication initiation and elongation in eukaryotic cells. The active ATPase sites in the MCM2-7 ring are formed through the interaction surfaces of two neighboring subunits such that a critical structure of a conserved arginine finger motif is provided in trans relative to the ATP-binding site of the Walker A box of the adjacent subunit. The six ATPase active sites, however, are likely to contribute differentially to the complex helicase activity.</text>
</comment>
<evidence type="ECO:0000256" key="4">
    <source>
        <dbReference type="ARBA" id="ARBA00022741"/>
    </source>
</evidence>
<dbReference type="PROSITE" id="PS00847">
    <property type="entry name" value="MCM_1"/>
    <property type="match status" value="1"/>
</dbReference>
<sequence>MLQLAETHNKDSRTIFIDYKDLEKTDELVAKALLEQYYRFMPYLRRAIHNLVRRHFPEHTQNHDGTQLMSNAPLPEYNVSFYGVPELCRVRQLKTDKVGQLISISGTVTRTTEVRPELVRGTFVCNECGKIMPDIEQQFRYTEPVMCQGLQCFNRQSWTLNVEQSKFVDWQKIRIQENSSEIPTGSMPRSMDVIVRGEMVERAKAGDKCIFTGTLIVVPDIAAFKTPGTSVESQRETSTRVRDGSTNEGVTGLKALGVRDLTYKMSFLACMVQPATASTNINLHGDSVEDETADEVLQDFTQEEVEQINQMQQLGEKLYPKLLGSIAPNVFGHEYVKKGILLQMLGGVHKVTHEGMHLRGDINVCIVGDPSTSKSQFLKYVCGFMPRSVYTSGKASSAAGLTAAVIKDEETGEFSIEAGALMLADNGICAIDEFDKMDIKDQVAIHEAMEQQTISIAKAGIQASLNARTSILAAANPRGGRYNKKLTLRQNIDMSAPVMSRFDLFFVVLDECNEMVDYNIARHIVNVHRMRESYLHPEYTAEQLQRYIRYAKTLKPQFEPEAAKKLAECYRDLRQGDRQSTNNNSYRITVRQLESMIRLSEAIARVYCSETITEKYVLEAFTLLQKSIIRVEQEDIVFDESGDVMTTDEALDGGMQSLRIGDVQRQQEQMDEDTQTQSQSQRMRIDYDRFMEIRHMLCQRLLDAQNDEGDTGVRRSDLVLWYLEQQESRLETEEDLEREKTLIERIIRRLAAPESQTLIEVHQEGGDDEEEHGEWATGDNPIMALHPSCAVFEE</sequence>
<dbReference type="SUPFAM" id="SSF52540">
    <property type="entry name" value="P-loop containing nucleoside triphosphate hydrolases"/>
    <property type="match status" value="1"/>
</dbReference>
<dbReference type="OMA" id="RHQQTDK"/>
<evidence type="ECO:0000256" key="3">
    <source>
        <dbReference type="ARBA" id="ARBA00022705"/>
    </source>
</evidence>
<dbReference type="InterPro" id="IPR008049">
    <property type="entry name" value="MCM6"/>
</dbReference>
<comment type="subunit">
    <text evidence="12">Component of the MCM2-7 complex.</text>
</comment>
<dbReference type="STRING" id="13706.A0A1X2H9H4"/>
<dbReference type="GO" id="GO:1902969">
    <property type="term" value="P:mitotic DNA replication"/>
    <property type="evidence" value="ECO:0007669"/>
    <property type="project" value="EnsemblFungi"/>
</dbReference>
<dbReference type="Pfam" id="PF00493">
    <property type="entry name" value="MCM"/>
    <property type="match status" value="1"/>
</dbReference>
<protein>
    <recommendedName>
        <fullName evidence="12">DNA replication licensing factor MCM6</fullName>
        <ecNumber evidence="12">3.6.4.12</ecNumber>
    </recommendedName>
</protein>
<dbReference type="GO" id="GO:0097373">
    <property type="term" value="C:MCM core complex"/>
    <property type="evidence" value="ECO:0007669"/>
    <property type="project" value="EnsemblFungi"/>
</dbReference>
<dbReference type="GO" id="GO:0016887">
    <property type="term" value="F:ATP hydrolysis activity"/>
    <property type="evidence" value="ECO:0007669"/>
    <property type="project" value="EnsemblFungi"/>
</dbReference>
<dbReference type="InterPro" id="IPR027925">
    <property type="entry name" value="MCM_N"/>
</dbReference>
<dbReference type="GO" id="GO:0003727">
    <property type="term" value="F:single-stranded RNA binding"/>
    <property type="evidence" value="ECO:0007669"/>
    <property type="project" value="EnsemblFungi"/>
</dbReference>
<dbReference type="Gene3D" id="2.20.28.10">
    <property type="match status" value="1"/>
</dbReference>
<dbReference type="Gene3D" id="2.40.50.140">
    <property type="entry name" value="Nucleic acid-binding proteins"/>
    <property type="match status" value="1"/>
</dbReference>
<dbReference type="SUPFAM" id="SSF50249">
    <property type="entry name" value="Nucleic acid-binding proteins"/>
    <property type="match status" value="1"/>
</dbReference>
<keyword evidence="3 12" id="KW-0235">DNA replication</keyword>
<dbReference type="GO" id="GO:0000727">
    <property type="term" value="P:double-strand break repair via break-induced replication"/>
    <property type="evidence" value="ECO:0007669"/>
    <property type="project" value="EnsemblFungi"/>
</dbReference>
<dbReference type="InterPro" id="IPR001208">
    <property type="entry name" value="MCM_dom"/>
</dbReference>
<dbReference type="EMBL" id="MCGN01000006">
    <property type="protein sequence ID" value="ORY95302.1"/>
    <property type="molecule type" value="Genomic_DNA"/>
</dbReference>
<evidence type="ECO:0000256" key="9">
    <source>
        <dbReference type="ARBA" id="ARBA00023242"/>
    </source>
</evidence>
<dbReference type="GO" id="GO:0043596">
    <property type="term" value="C:nuclear replication fork"/>
    <property type="evidence" value="ECO:0007669"/>
    <property type="project" value="EnsemblFungi"/>
</dbReference>
<evidence type="ECO:0000256" key="1">
    <source>
        <dbReference type="ARBA" id="ARBA00004123"/>
    </source>
</evidence>
<comment type="similarity">
    <text evidence="2 11">Belongs to the MCM family.</text>
</comment>
<dbReference type="InterPro" id="IPR041024">
    <property type="entry name" value="Mcm6_C"/>
</dbReference>
<dbReference type="Gene3D" id="3.40.50.300">
    <property type="entry name" value="P-loop containing nucleotide triphosphate hydrolases"/>
    <property type="match status" value="1"/>
</dbReference>
<dbReference type="OrthoDB" id="1744952at2759"/>
<dbReference type="Pfam" id="PF17207">
    <property type="entry name" value="MCM_OB"/>
    <property type="match status" value="1"/>
</dbReference>
<dbReference type="GO" id="GO:0006270">
    <property type="term" value="P:DNA replication initiation"/>
    <property type="evidence" value="ECO:0007669"/>
    <property type="project" value="UniProtKB-UniRule"/>
</dbReference>
<keyword evidence="8 11" id="KW-0238">DNA-binding</keyword>
<evidence type="ECO:0000256" key="11">
    <source>
        <dbReference type="RuleBase" id="RU004070"/>
    </source>
</evidence>
<dbReference type="FunFam" id="3.40.50.300:FF:000115">
    <property type="entry name" value="DNA helicase"/>
    <property type="match status" value="1"/>
</dbReference>
<dbReference type="GO" id="GO:0009378">
    <property type="term" value="F:four-way junction helicase activity"/>
    <property type="evidence" value="ECO:0007669"/>
    <property type="project" value="EnsemblFungi"/>
</dbReference>
<dbReference type="FunCoup" id="A0A1X2H9H4">
    <property type="interactions" value="723"/>
</dbReference>
<evidence type="ECO:0000256" key="7">
    <source>
        <dbReference type="ARBA" id="ARBA00022840"/>
    </source>
</evidence>
<evidence type="ECO:0000313" key="14">
    <source>
        <dbReference type="EMBL" id="ORY95302.1"/>
    </source>
</evidence>
<dbReference type="GO" id="GO:0033679">
    <property type="term" value="F:3'-5' DNA/RNA helicase activity"/>
    <property type="evidence" value="ECO:0007669"/>
    <property type="project" value="EnsemblFungi"/>
</dbReference>
<keyword evidence="10 12" id="KW-0131">Cell cycle</keyword>
<dbReference type="InterPro" id="IPR031327">
    <property type="entry name" value="MCM"/>
</dbReference>
<dbReference type="PRINTS" id="PR01657">
    <property type="entry name" value="MCMFAMILY"/>
</dbReference>
<dbReference type="GO" id="GO:0005737">
    <property type="term" value="C:cytoplasm"/>
    <property type="evidence" value="ECO:0007669"/>
    <property type="project" value="EnsemblFungi"/>
</dbReference>
<dbReference type="EC" id="3.6.4.12" evidence="12"/>
<organism evidence="14 15">
    <name type="scientific">Syncephalastrum racemosum</name>
    <name type="common">Filamentous fungus</name>
    <dbReference type="NCBI Taxonomy" id="13706"/>
    <lineage>
        <taxon>Eukaryota</taxon>
        <taxon>Fungi</taxon>
        <taxon>Fungi incertae sedis</taxon>
        <taxon>Mucoromycota</taxon>
        <taxon>Mucoromycotina</taxon>
        <taxon>Mucoromycetes</taxon>
        <taxon>Mucorales</taxon>
        <taxon>Syncephalastraceae</taxon>
        <taxon>Syncephalastrum</taxon>
    </lineage>
</organism>
<comment type="subcellular location">
    <subcellularLocation>
        <location evidence="1 12">Nucleus</location>
    </subcellularLocation>
</comment>
<dbReference type="GO" id="GO:0042555">
    <property type="term" value="C:MCM complex"/>
    <property type="evidence" value="ECO:0007669"/>
    <property type="project" value="UniProtKB-UniRule"/>
</dbReference>
<keyword evidence="9" id="KW-0539">Nucleus</keyword>
<evidence type="ECO:0000256" key="2">
    <source>
        <dbReference type="ARBA" id="ARBA00008010"/>
    </source>
</evidence>
<evidence type="ECO:0000313" key="15">
    <source>
        <dbReference type="Proteomes" id="UP000242180"/>
    </source>
</evidence>
<dbReference type="GO" id="GO:0006279">
    <property type="term" value="P:premeiotic DNA replication"/>
    <property type="evidence" value="ECO:0007669"/>
    <property type="project" value="EnsemblFungi"/>
</dbReference>
<keyword evidence="5 12" id="KW-0378">Hydrolase</keyword>
<gene>
    <name evidence="14" type="ORF">BCR43DRAFT_548972</name>
</gene>
<dbReference type="PANTHER" id="PTHR11630:SF43">
    <property type="entry name" value="DNA REPLICATION LICENSING FACTOR MCM6"/>
    <property type="match status" value="1"/>
</dbReference>
<keyword evidence="4 11" id="KW-0547">Nucleotide-binding</keyword>
<dbReference type="GO" id="GO:0071162">
    <property type="term" value="C:CMG complex"/>
    <property type="evidence" value="ECO:0007669"/>
    <property type="project" value="EnsemblFungi"/>
</dbReference>
<dbReference type="InterPro" id="IPR027417">
    <property type="entry name" value="P-loop_NTPase"/>
</dbReference>
<feature type="domain" description="MCM C-terminal AAA(+) ATPase" evidence="13">
    <location>
        <begin position="318"/>
        <end position="524"/>
    </location>
</feature>
<dbReference type="PROSITE" id="PS50051">
    <property type="entry name" value="MCM_2"/>
    <property type="match status" value="1"/>
</dbReference>
<dbReference type="Pfam" id="PF17855">
    <property type="entry name" value="MCM_lid"/>
    <property type="match status" value="1"/>
</dbReference>
<dbReference type="InParanoid" id="A0A1X2H9H4"/>
<dbReference type="PRINTS" id="PR01662">
    <property type="entry name" value="MCMPROTEIN6"/>
</dbReference>
<dbReference type="FunFam" id="2.20.28.10:FF:000003">
    <property type="entry name" value="DNA helicase"/>
    <property type="match status" value="1"/>
</dbReference>
<comment type="caution">
    <text evidence="14">The sequence shown here is derived from an EMBL/GenBank/DDBJ whole genome shotgun (WGS) entry which is preliminary data.</text>
</comment>
<dbReference type="Pfam" id="PF14551">
    <property type="entry name" value="MCM_N"/>
    <property type="match status" value="1"/>
</dbReference>
<dbReference type="Gene3D" id="1.20.58.870">
    <property type="match status" value="1"/>
</dbReference>
<dbReference type="InterPro" id="IPR012340">
    <property type="entry name" value="NA-bd_OB-fold"/>
</dbReference>
<dbReference type="InterPro" id="IPR041562">
    <property type="entry name" value="MCM_lid"/>
</dbReference>
<evidence type="ECO:0000256" key="8">
    <source>
        <dbReference type="ARBA" id="ARBA00023125"/>
    </source>
</evidence>
<accession>A0A1X2H9H4</accession>
<evidence type="ECO:0000256" key="5">
    <source>
        <dbReference type="ARBA" id="ARBA00022801"/>
    </source>
</evidence>
<dbReference type="GO" id="GO:1990518">
    <property type="term" value="F:single-stranded 3'-5' DNA helicase activity"/>
    <property type="evidence" value="ECO:0007669"/>
    <property type="project" value="EnsemblFungi"/>
</dbReference>
<keyword evidence="15" id="KW-1185">Reference proteome</keyword>
<evidence type="ECO:0000256" key="10">
    <source>
        <dbReference type="ARBA" id="ARBA00023306"/>
    </source>
</evidence>
<name>A0A1X2H9H4_SYNRA</name>
<dbReference type="GO" id="GO:0005656">
    <property type="term" value="C:nuclear pre-replicative complex"/>
    <property type="evidence" value="ECO:0007669"/>
    <property type="project" value="EnsemblFungi"/>
</dbReference>
<dbReference type="GO" id="GO:0005524">
    <property type="term" value="F:ATP binding"/>
    <property type="evidence" value="ECO:0007669"/>
    <property type="project" value="UniProtKB-UniRule"/>
</dbReference>
<dbReference type="InterPro" id="IPR018525">
    <property type="entry name" value="MCM_CS"/>
</dbReference>
<evidence type="ECO:0000259" key="13">
    <source>
        <dbReference type="PROSITE" id="PS50051"/>
    </source>
</evidence>
<evidence type="ECO:0000256" key="6">
    <source>
        <dbReference type="ARBA" id="ARBA00022806"/>
    </source>
</evidence>
<dbReference type="AlphaFoldDB" id="A0A1X2H9H4"/>
<dbReference type="Proteomes" id="UP000242180">
    <property type="component" value="Unassembled WGS sequence"/>
</dbReference>
<dbReference type="GO" id="GO:0006271">
    <property type="term" value="P:DNA strand elongation involved in DNA replication"/>
    <property type="evidence" value="ECO:0007669"/>
    <property type="project" value="EnsemblFungi"/>
</dbReference>
<dbReference type="GO" id="GO:0006267">
    <property type="term" value="P:pre-replicative complex assembly involved in nuclear cell cycle DNA replication"/>
    <property type="evidence" value="ECO:0007669"/>
    <property type="project" value="EnsemblFungi"/>
</dbReference>
<dbReference type="GO" id="GO:0003697">
    <property type="term" value="F:single-stranded DNA binding"/>
    <property type="evidence" value="ECO:0007669"/>
    <property type="project" value="EnsemblFungi"/>
</dbReference>